<evidence type="ECO:0000313" key="8">
    <source>
        <dbReference type="Proteomes" id="UP000585681"/>
    </source>
</evidence>
<sequence>MTDSGDDLTALIPELRHLARVLTRNRDTADDLAQEALLCVWARIAAGEDIQTLRPYLMTTLRNAHRRTRHRDSDVTLGDDDTALPAQPAEAPGRLALREVMQAIAALPPAQAELLRLLATTGADYADLARQTGLPLGTVTSRLSRARARLRAAVDLPENAPVTTLFDDRAA</sequence>
<dbReference type="GO" id="GO:0016987">
    <property type="term" value="F:sigma factor activity"/>
    <property type="evidence" value="ECO:0007669"/>
    <property type="project" value="UniProtKB-KW"/>
</dbReference>
<reference evidence="7" key="1">
    <citation type="submission" date="2020-08" db="EMBL/GenBank/DDBJ databases">
        <title>Genomic Encyclopedia of Type Strains, Phase IV (KMG-IV): sequencing the most valuable type-strain genomes for metagenomic binning, comparative biology and taxonomic classification.</title>
        <authorList>
            <person name="Goeker M."/>
        </authorList>
    </citation>
    <scope>NUCLEOTIDE SEQUENCE [LARGE SCALE GENOMIC DNA]</scope>
    <source>
        <strain evidence="7">DSM 105040</strain>
    </source>
</reference>
<keyword evidence="4" id="KW-0804">Transcription</keyword>
<dbReference type="Gene3D" id="1.10.1740.10">
    <property type="match status" value="1"/>
</dbReference>
<dbReference type="InterPro" id="IPR013324">
    <property type="entry name" value="RNA_pol_sigma_r3/r4-like"/>
</dbReference>
<evidence type="ECO:0000256" key="3">
    <source>
        <dbReference type="ARBA" id="ARBA00023082"/>
    </source>
</evidence>
<dbReference type="Gene3D" id="1.10.10.10">
    <property type="entry name" value="Winged helix-like DNA-binding domain superfamily/Winged helix DNA-binding domain"/>
    <property type="match status" value="1"/>
</dbReference>
<dbReference type="Proteomes" id="UP000585681">
    <property type="component" value="Unassembled WGS sequence"/>
</dbReference>
<feature type="domain" description="RNA polymerase sigma-70 region 2" evidence="5">
    <location>
        <begin position="10"/>
        <end position="67"/>
    </location>
</feature>
<dbReference type="AlphaFoldDB" id="A0A840CBZ0"/>
<keyword evidence="2" id="KW-0805">Transcription regulation</keyword>
<feature type="domain" description="RNA polymerase sigma factor 70 region 4 type 2" evidence="6">
    <location>
        <begin position="98"/>
        <end position="150"/>
    </location>
</feature>
<dbReference type="InterPro" id="IPR007627">
    <property type="entry name" value="RNA_pol_sigma70_r2"/>
</dbReference>
<dbReference type="InterPro" id="IPR039425">
    <property type="entry name" value="RNA_pol_sigma-70-like"/>
</dbReference>
<name>A0A840CBZ0_9RHOB</name>
<dbReference type="SUPFAM" id="SSF88659">
    <property type="entry name" value="Sigma3 and sigma4 domains of RNA polymerase sigma factors"/>
    <property type="match status" value="1"/>
</dbReference>
<comment type="similarity">
    <text evidence="1">Belongs to the sigma-70 factor family. ECF subfamily.</text>
</comment>
<dbReference type="PANTHER" id="PTHR43133">
    <property type="entry name" value="RNA POLYMERASE ECF-TYPE SIGMA FACTO"/>
    <property type="match status" value="1"/>
</dbReference>
<dbReference type="InterPro" id="IPR013249">
    <property type="entry name" value="RNA_pol_sigma70_r4_t2"/>
</dbReference>
<proteinExistence type="inferred from homology"/>
<dbReference type="PANTHER" id="PTHR43133:SF25">
    <property type="entry name" value="RNA POLYMERASE SIGMA FACTOR RFAY-RELATED"/>
    <property type="match status" value="1"/>
</dbReference>
<gene>
    <name evidence="7" type="ORF">GGR17_003386</name>
</gene>
<evidence type="ECO:0000256" key="1">
    <source>
        <dbReference type="ARBA" id="ARBA00010641"/>
    </source>
</evidence>
<evidence type="ECO:0000256" key="2">
    <source>
        <dbReference type="ARBA" id="ARBA00023015"/>
    </source>
</evidence>
<keyword evidence="3" id="KW-0731">Sigma factor</keyword>
<protein>
    <submittedName>
        <fullName evidence="7">RNA polymerase sigma-70 factor (ECF subfamily)</fullName>
    </submittedName>
</protein>
<evidence type="ECO:0000259" key="5">
    <source>
        <dbReference type="Pfam" id="PF04542"/>
    </source>
</evidence>
<dbReference type="Pfam" id="PF08281">
    <property type="entry name" value="Sigma70_r4_2"/>
    <property type="match status" value="1"/>
</dbReference>
<dbReference type="GO" id="GO:0006352">
    <property type="term" value="P:DNA-templated transcription initiation"/>
    <property type="evidence" value="ECO:0007669"/>
    <property type="project" value="InterPro"/>
</dbReference>
<dbReference type="InterPro" id="IPR036388">
    <property type="entry name" value="WH-like_DNA-bd_sf"/>
</dbReference>
<dbReference type="InterPro" id="IPR013325">
    <property type="entry name" value="RNA_pol_sigma_r2"/>
</dbReference>
<dbReference type="SUPFAM" id="SSF88946">
    <property type="entry name" value="Sigma2 domain of RNA polymerase sigma factors"/>
    <property type="match status" value="1"/>
</dbReference>
<accession>A0A840CBZ0</accession>
<evidence type="ECO:0000256" key="4">
    <source>
        <dbReference type="ARBA" id="ARBA00023163"/>
    </source>
</evidence>
<dbReference type="EMBL" id="JACIEQ010000006">
    <property type="protein sequence ID" value="MBB4023551.1"/>
    <property type="molecule type" value="Genomic_DNA"/>
</dbReference>
<dbReference type="NCBIfam" id="TIGR02937">
    <property type="entry name" value="sigma70-ECF"/>
    <property type="match status" value="1"/>
</dbReference>
<dbReference type="GO" id="GO:0003677">
    <property type="term" value="F:DNA binding"/>
    <property type="evidence" value="ECO:0007669"/>
    <property type="project" value="InterPro"/>
</dbReference>
<dbReference type="Pfam" id="PF04542">
    <property type="entry name" value="Sigma70_r2"/>
    <property type="match status" value="1"/>
</dbReference>
<organism evidence="7 8">
    <name type="scientific">Actibacterium naphthalenivorans</name>
    <dbReference type="NCBI Taxonomy" id="1614693"/>
    <lineage>
        <taxon>Bacteria</taxon>
        <taxon>Pseudomonadati</taxon>
        <taxon>Pseudomonadota</taxon>
        <taxon>Alphaproteobacteria</taxon>
        <taxon>Rhodobacterales</taxon>
        <taxon>Roseobacteraceae</taxon>
        <taxon>Actibacterium</taxon>
    </lineage>
</organism>
<evidence type="ECO:0000313" key="7">
    <source>
        <dbReference type="EMBL" id="MBB4023551.1"/>
    </source>
</evidence>
<dbReference type="RefSeq" id="WP_054539114.1">
    <property type="nucleotide sequence ID" value="NZ_JACIEQ010000006.1"/>
</dbReference>
<dbReference type="InterPro" id="IPR014284">
    <property type="entry name" value="RNA_pol_sigma-70_dom"/>
</dbReference>
<keyword evidence="8" id="KW-1185">Reference proteome</keyword>
<comment type="caution">
    <text evidence="7">The sequence shown here is derived from an EMBL/GenBank/DDBJ whole genome shotgun (WGS) entry which is preliminary data.</text>
</comment>
<evidence type="ECO:0000259" key="6">
    <source>
        <dbReference type="Pfam" id="PF08281"/>
    </source>
</evidence>